<protein>
    <submittedName>
        <fullName evidence="1">Uncharacterized protein</fullName>
    </submittedName>
</protein>
<name>A0A645EI82_9ZZZZ</name>
<comment type="caution">
    <text evidence="1">The sequence shown here is derived from an EMBL/GenBank/DDBJ whole genome shotgun (WGS) entry which is preliminary data.</text>
</comment>
<proteinExistence type="predicted"/>
<reference evidence="1" key="1">
    <citation type="submission" date="2019-08" db="EMBL/GenBank/DDBJ databases">
        <authorList>
            <person name="Kucharzyk K."/>
            <person name="Murdoch R.W."/>
            <person name="Higgins S."/>
            <person name="Loffler F."/>
        </authorList>
    </citation>
    <scope>NUCLEOTIDE SEQUENCE</scope>
</reference>
<sequence>MLQHTPDHAFTGTDIAGETYDVFSWPLVQGIASNAMSIDFHFSDSLRTCQTADKNILRFKNKNR</sequence>
<dbReference type="AlphaFoldDB" id="A0A645EI82"/>
<evidence type="ECO:0000313" key="1">
    <source>
        <dbReference type="EMBL" id="MPN01467.1"/>
    </source>
</evidence>
<organism evidence="1">
    <name type="scientific">bioreactor metagenome</name>
    <dbReference type="NCBI Taxonomy" id="1076179"/>
    <lineage>
        <taxon>unclassified sequences</taxon>
        <taxon>metagenomes</taxon>
        <taxon>ecological metagenomes</taxon>
    </lineage>
</organism>
<dbReference type="EMBL" id="VSSQ01047470">
    <property type="protein sequence ID" value="MPN01467.1"/>
    <property type="molecule type" value="Genomic_DNA"/>
</dbReference>
<gene>
    <name evidence="1" type="ORF">SDC9_148676</name>
</gene>
<accession>A0A645EI82</accession>